<accession>A0A942YBQ8</accession>
<evidence type="ECO:0000313" key="2">
    <source>
        <dbReference type="EMBL" id="MCH6268198.1"/>
    </source>
</evidence>
<evidence type="ECO:0000313" key="3">
    <source>
        <dbReference type="Proteomes" id="UP000677265"/>
    </source>
</evidence>
<dbReference type="AlphaFoldDB" id="A0A942YBQ8"/>
<dbReference type="Proteomes" id="UP000677265">
    <property type="component" value="Unassembled WGS sequence"/>
</dbReference>
<dbReference type="EMBL" id="JAGYPE010000004">
    <property type="protein sequence ID" value="MBS4184030.1"/>
    <property type="molecule type" value="Genomic_DNA"/>
</dbReference>
<name>A0A942YBQ8_9BACI</name>
<protein>
    <submittedName>
        <fullName evidence="1">Uncharacterized protein</fullName>
    </submittedName>
</protein>
<dbReference type="EMBL" id="JAGYPE020000051">
    <property type="protein sequence ID" value="MCH6268198.1"/>
    <property type="molecule type" value="Genomic_DNA"/>
</dbReference>
<comment type="caution">
    <text evidence="1">The sequence shown here is derived from an EMBL/GenBank/DDBJ whole genome shotgun (WGS) entry which is preliminary data.</text>
</comment>
<gene>
    <name evidence="2" type="ORF">KHB02_021955</name>
    <name evidence="1" type="ORF">KHB02_21800</name>
</gene>
<sequence length="76" mass="8106">MSGLSSAKAELSSIISELESIEAGLRHDFKGIGSEVAAARIRDFIEECERAKRSLSRVNPSNLSEAFLAKLGIGKG</sequence>
<reference evidence="1" key="1">
    <citation type="submission" date="2021-05" db="EMBL/GenBank/DDBJ databases">
        <title>Novel Bacillus species.</title>
        <authorList>
            <person name="Liu G."/>
        </authorList>
    </citation>
    <scope>NUCLEOTIDE SEQUENCE</scope>
    <source>
        <strain evidence="1 3">FJAT-50051</strain>
    </source>
</reference>
<proteinExistence type="predicted"/>
<evidence type="ECO:0000313" key="1">
    <source>
        <dbReference type="EMBL" id="MBS4184030.1"/>
    </source>
</evidence>
<dbReference type="RefSeq" id="WP_213143948.1">
    <property type="nucleotide sequence ID" value="NZ_JAGYPE020000051.1"/>
</dbReference>
<keyword evidence="3" id="KW-1185">Reference proteome</keyword>
<organism evidence="1">
    <name type="scientific">Neobacillus citreus</name>
    <dbReference type="NCBI Taxonomy" id="2833578"/>
    <lineage>
        <taxon>Bacteria</taxon>
        <taxon>Bacillati</taxon>
        <taxon>Bacillota</taxon>
        <taxon>Bacilli</taxon>
        <taxon>Bacillales</taxon>
        <taxon>Bacillaceae</taxon>
        <taxon>Neobacillus</taxon>
    </lineage>
</organism>